<proteinExistence type="predicted"/>
<evidence type="ECO:0008006" key="3">
    <source>
        <dbReference type="Google" id="ProtNLM"/>
    </source>
</evidence>
<dbReference type="Proteomes" id="UP000288227">
    <property type="component" value="Unassembled WGS sequence"/>
</dbReference>
<comment type="caution">
    <text evidence="1">The sequence shown here is derived from an EMBL/GenBank/DDBJ whole genome shotgun (WGS) entry which is preliminary data.</text>
</comment>
<dbReference type="AlphaFoldDB" id="A0A401U7K7"/>
<accession>A0A401U7K7</accession>
<evidence type="ECO:0000313" key="2">
    <source>
        <dbReference type="Proteomes" id="UP000288227"/>
    </source>
</evidence>
<sequence>MKIIYVLLILFCFSCTPSCDYPYRETLDKFLAKEVNYTIPQEETILIFLPLDGCNPCLQGTVKMLMESKANNLDIVVSTKDNDTIKKFGLDKLDLPKNRIHHDTMNNYERYEMGIVAPMIFHFKDGKCVFHSETTDDKKSIIKKHFGWS</sequence>
<evidence type="ECO:0000313" key="1">
    <source>
        <dbReference type="EMBL" id="GCC50872.1"/>
    </source>
</evidence>
<reference evidence="1 2" key="1">
    <citation type="submission" date="2018-11" db="EMBL/GenBank/DDBJ databases">
        <title>Chryseotalea sanarue gen. nov., sp., nov., a member of the family Cytophagaceae, isolated from a brackish lake in Hamamatsu Japan.</title>
        <authorList>
            <person name="Maejima Y."/>
            <person name="Iino T."/>
            <person name="Muraguchi Y."/>
            <person name="Fukuda K."/>
            <person name="Ohkuma M."/>
            <person name="Moriuchi R."/>
            <person name="Dohra H."/>
            <person name="Kimbara K."/>
            <person name="Shintani M."/>
        </authorList>
    </citation>
    <scope>NUCLEOTIDE SEQUENCE [LARGE SCALE GENOMIC DNA]</scope>
    <source>
        <strain evidence="1 2">Ys</strain>
    </source>
</reference>
<dbReference type="OrthoDB" id="9952463at2"/>
<organism evidence="1 2">
    <name type="scientific">Chryseotalea sanaruensis</name>
    <dbReference type="NCBI Taxonomy" id="2482724"/>
    <lineage>
        <taxon>Bacteria</taxon>
        <taxon>Pseudomonadati</taxon>
        <taxon>Bacteroidota</taxon>
        <taxon>Cytophagia</taxon>
        <taxon>Cytophagales</taxon>
        <taxon>Chryseotaleaceae</taxon>
        <taxon>Chryseotalea</taxon>
    </lineage>
</organism>
<gene>
    <name evidence="1" type="ORF">SanaruYs_10910</name>
</gene>
<dbReference type="RefSeq" id="WP_127121530.1">
    <property type="nucleotide sequence ID" value="NZ_BHXQ01000002.1"/>
</dbReference>
<name>A0A401U7K7_9BACT</name>
<protein>
    <recommendedName>
        <fullName evidence="3">Alkyl hydroperoxide reductase subunit C/ Thiol specific antioxidant domain-containing protein</fullName>
    </recommendedName>
</protein>
<dbReference type="EMBL" id="BHXQ01000002">
    <property type="protein sequence ID" value="GCC50872.1"/>
    <property type="molecule type" value="Genomic_DNA"/>
</dbReference>
<keyword evidence="2" id="KW-1185">Reference proteome</keyword>